<accession>A0ACC1PC91</accession>
<name>A0ACC1PC91_9APHY</name>
<evidence type="ECO:0000313" key="1">
    <source>
        <dbReference type="EMBL" id="KAJ2990055.1"/>
    </source>
</evidence>
<gene>
    <name evidence="1" type="ORF">NUW54_g8591</name>
</gene>
<dbReference type="EMBL" id="JANSHE010002693">
    <property type="protein sequence ID" value="KAJ2990055.1"/>
    <property type="molecule type" value="Genomic_DNA"/>
</dbReference>
<comment type="caution">
    <text evidence="1">The sequence shown here is derived from an EMBL/GenBank/DDBJ whole genome shotgun (WGS) entry which is preliminary data.</text>
</comment>
<reference evidence="1" key="1">
    <citation type="submission" date="2022-08" db="EMBL/GenBank/DDBJ databases">
        <title>Genome Sequence of Pycnoporus sanguineus.</title>
        <authorList>
            <person name="Buettner E."/>
        </authorList>
    </citation>
    <scope>NUCLEOTIDE SEQUENCE</scope>
    <source>
        <strain evidence="1">CG-C14</strain>
    </source>
</reference>
<proteinExistence type="predicted"/>
<dbReference type="Proteomes" id="UP001144978">
    <property type="component" value="Unassembled WGS sequence"/>
</dbReference>
<keyword evidence="2" id="KW-1185">Reference proteome</keyword>
<organism evidence="1 2">
    <name type="scientific">Trametes sanguinea</name>
    <dbReference type="NCBI Taxonomy" id="158606"/>
    <lineage>
        <taxon>Eukaryota</taxon>
        <taxon>Fungi</taxon>
        <taxon>Dikarya</taxon>
        <taxon>Basidiomycota</taxon>
        <taxon>Agaricomycotina</taxon>
        <taxon>Agaricomycetes</taxon>
        <taxon>Polyporales</taxon>
        <taxon>Polyporaceae</taxon>
        <taxon>Trametes</taxon>
    </lineage>
</organism>
<evidence type="ECO:0000313" key="2">
    <source>
        <dbReference type="Proteomes" id="UP001144978"/>
    </source>
</evidence>
<protein>
    <submittedName>
        <fullName evidence="1">Uncharacterized protein</fullName>
    </submittedName>
</protein>
<sequence length="88" mass="9656">MTLTHSLTHSSGRSTLGSLTHPLRDRPPPEVQGPAPGALPAATPAVLRLRHHLHHRLRLLQNTKATTSTLNAVRDGILRHNLQRADFV</sequence>